<sequence length="555" mass="60838">MPFPHSFGIATKRREMSPRDRAIRDVNLFGIYRIEDSMTKNAFPHLTIQTAVEFVANIPKCQRIACVLLAGLGTLLAGPSLPFTRAESVHEVTDNHRTTFNVRDFGAAGDGTTLDTAAIQKTLDACATDGSGVVRVPPGNYITGTITLKSNTTLSLDYGAALLGSQEIHDYPTKDLRPAREGNSECLLYAEDATNIRVEGLGVIDGRGKPDVFPRRAGRNNRDNRPRLMRFENCENVTLSGLTYKNPAFWGIHLIDCRDVHIDGVTIRFRNNHYNNDGIDLDACDNVLIENCDINAGDDAICLKSSLGACRNFVVRNCKVSSNTAALKFGTSSSGGFINIDVSNCYFYDCPMGAIKLQIVDGGHMENVNISRIVMDEVGSPLFIRLGNRGRKYTKNTWTGPTTGSGQSEGARVGTVKGIRITDVIAKVTIEDPARSERASYKGKAPEQTPEQVAKARAKARPIMIAGIPGHPIEDVVLENIQVSFPGGGTEADTERVVPEDVARYPEQFFFGVLPAWGAYIRHARKVRFHNVNMATRASDARERIVLDDVTDFQE</sequence>
<dbReference type="SUPFAM" id="SSF51126">
    <property type="entry name" value="Pectin lyase-like"/>
    <property type="match status" value="1"/>
</dbReference>
<protein>
    <submittedName>
        <fullName evidence="5">Glycoside hydrolase family protein</fullName>
    </submittedName>
</protein>
<reference evidence="5 6" key="1">
    <citation type="journal article" date="2013" name="Mar. Genomics">
        <title>Expression of sulfatases in Rhodopirellula baltica and the diversity of sulfatases in the genus Rhodopirellula.</title>
        <authorList>
            <person name="Wegner C.E."/>
            <person name="Richter-Heitmann T."/>
            <person name="Klindworth A."/>
            <person name="Klockow C."/>
            <person name="Richter M."/>
            <person name="Achstetter T."/>
            <person name="Glockner F.O."/>
            <person name="Harder J."/>
        </authorList>
    </citation>
    <scope>NUCLEOTIDE SEQUENCE [LARGE SCALE GENOMIC DNA]</scope>
    <source>
        <strain evidence="5 6">SM41</strain>
    </source>
</reference>
<keyword evidence="6" id="KW-1185">Reference proteome</keyword>
<dbReference type="PATRIC" id="fig|1263870.3.peg.6905"/>
<evidence type="ECO:0000256" key="2">
    <source>
        <dbReference type="ARBA" id="ARBA00022801"/>
    </source>
</evidence>
<gene>
    <name evidence="5" type="ORF">RSSM_06518</name>
</gene>
<dbReference type="Gene3D" id="2.160.20.10">
    <property type="entry name" value="Single-stranded right-handed beta-helix, Pectin lyase-like"/>
    <property type="match status" value="1"/>
</dbReference>
<dbReference type="InterPro" id="IPR011050">
    <property type="entry name" value="Pectin_lyase_fold/virulence"/>
</dbReference>
<proteinExistence type="inferred from homology"/>
<accession>M5TS94</accession>
<dbReference type="PANTHER" id="PTHR31339">
    <property type="entry name" value="PECTIN LYASE-RELATED"/>
    <property type="match status" value="1"/>
</dbReference>
<dbReference type="AlphaFoldDB" id="M5TS94"/>
<organism evidence="5 6">
    <name type="scientific">Rhodopirellula sallentina SM41</name>
    <dbReference type="NCBI Taxonomy" id="1263870"/>
    <lineage>
        <taxon>Bacteria</taxon>
        <taxon>Pseudomonadati</taxon>
        <taxon>Planctomycetota</taxon>
        <taxon>Planctomycetia</taxon>
        <taxon>Pirellulales</taxon>
        <taxon>Pirellulaceae</taxon>
        <taxon>Rhodopirellula</taxon>
    </lineage>
</organism>
<dbReference type="InterPro" id="IPR051801">
    <property type="entry name" value="GH28_Enzymes"/>
</dbReference>
<evidence type="ECO:0000256" key="3">
    <source>
        <dbReference type="ARBA" id="ARBA00023295"/>
    </source>
</evidence>
<dbReference type="EMBL" id="ANOH01000454">
    <property type="protein sequence ID" value="EMI52030.1"/>
    <property type="molecule type" value="Genomic_DNA"/>
</dbReference>
<dbReference type="SMART" id="SM00710">
    <property type="entry name" value="PbH1"/>
    <property type="match status" value="5"/>
</dbReference>
<comment type="caution">
    <text evidence="5">The sequence shown here is derived from an EMBL/GenBank/DDBJ whole genome shotgun (WGS) entry which is preliminary data.</text>
</comment>
<dbReference type="InterPro" id="IPR012334">
    <property type="entry name" value="Pectin_lyas_fold"/>
</dbReference>
<dbReference type="InterPro" id="IPR006626">
    <property type="entry name" value="PbH1"/>
</dbReference>
<evidence type="ECO:0000256" key="4">
    <source>
        <dbReference type="RuleBase" id="RU361169"/>
    </source>
</evidence>
<dbReference type="Proteomes" id="UP000011885">
    <property type="component" value="Unassembled WGS sequence"/>
</dbReference>
<dbReference type="Pfam" id="PF00295">
    <property type="entry name" value="Glyco_hydro_28"/>
    <property type="match status" value="1"/>
</dbReference>
<dbReference type="GO" id="GO:0005975">
    <property type="term" value="P:carbohydrate metabolic process"/>
    <property type="evidence" value="ECO:0007669"/>
    <property type="project" value="InterPro"/>
</dbReference>
<keyword evidence="2 4" id="KW-0378">Hydrolase</keyword>
<keyword evidence="3 4" id="KW-0326">Glycosidase</keyword>
<evidence type="ECO:0000256" key="1">
    <source>
        <dbReference type="ARBA" id="ARBA00008834"/>
    </source>
</evidence>
<evidence type="ECO:0000313" key="5">
    <source>
        <dbReference type="EMBL" id="EMI52030.1"/>
    </source>
</evidence>
<comment type="similarity">
    <text evidence="1 4">Belongs to the glycosyl hydrolase 28 family.</text>
</comment>
<dbReference type="PANTHER" id="PTHR31339:SF9">
    <property type="entry name" value="PLASMIN AND FIBRONECTIN-BINDING PROTEIN A"/>
    <property type="match status" value="1"/>
</dbReference>
<dbReference type="GO" id="GO:0004650">
    <property type="term" value="F:polygalacturonase activity"/>
    <property type="evidence" value="ECO:0007669"/>
    <property type="project" value="InterPro"/>
</dbReference>
<name>M5TS94_9BACT</name>
<evidence type="ECO:0000313" key="6">
    <source>
        <dbReference type="Proteomes" id="UP000011885"/>
    </source>
</evidence>
<dbReference type="InterPro" id="IPR000743">
    <property type="entry name" value="Glyco_hydro_28"/>
</dbReference>